<feature type="domain" description="Importin subunit beta-1/Transportin-1-like TPR repeats" evidence="3">
    <location>
        <begin position="43"/>
        <end position="94"/>
    </location>
</feature>
<protein>
    <recommendedName>
        <fullName evidence="3">Importin subunit beta-1/Transportin-1-like TPR repeats domain-containing protein</fullName>
    </recommendedName>
</protein>
<dbReference type="Gene3D" id="1.25.10.10">
    <property type="entry name" value="Leucine-rich Repeat Variant"/>
    <property type="match status" value="1"/>
</dbReference>
<proteinExistence type="predicted"/>
<dbReference type="Pfam" id="PF25574">
    <property type="entry name" value="TPR_IMB1"/>
    <property type="match status" value="1"/>
</dbReference>
<evidence type="ECO:0000259" key="3">
    <source>
        <dbReference type="Pfam" id="PF25574"/>
    </source>
</evidence>
<keyword evidence="1" id="KW-0677">Repeat</keyword>
<reference evidence="5" key="1">
    <citation type="submission" date="2018-01" db="EMBL/GenBank/DDBJ databases">
        <authorList>
            <person name="Mao J.F."/>
        </authorList>
    </citation>
    <scope>NUCLEOTIDE SEQUENCE</scope>
    <source>
        <strain evidence="5">Huo1</strain>
        <tissue evidence="5">Leaf</tissue>
    </source>
</reference>
<dbReference type="InterPro" id="IPR011989">
    <property type="entry name" value="ARM-like"/>
</dbReference>
<reference evidence="5" key="2">
    <citation type="submission" date="2020-08" db="EMBL/GenBank/DDBJ databases">
        <title>Plant Genome Project.</title>
        <authorList>
            <person name="Zhang R.-G."/>
        </authorList>
    </citation>
    <scope>NUCLEOTIDE SEQUENCE</scope>
    <source>
        <strain evidence="5">Huo1</strain>
        <tissue evidence="5">Leaf</tissue>
    </source>
</reference>
<feature type="region of interest" description="Disordered" evidence="2">
    <location>
        <begin position="130"/>
        <end position="151"/>
    </location>
</feature>
<name>A0A8X8Y654_SALSN</name>
<organism evidence="5">
    <name type="scientific">Salvia splendens</name>
    <name type="common">Scarlet sage</name>
    <dbReference type="NCBI Taxonomy" id="180675"/>
    <lineage>
        <taxon>Eukaryota</taxon>
        <taxon>Viridiplantae</taxon>
        <taxon>Streptophyta</taxon>
        <taxon>Embryophyta</taxon>
        <taxon>Tracheophyta</taxon>
        <taxon>Spermatophyta</taxon>
        <taxon>Magnoliopsida</taxon>
        <taxon>eudicotyledons</taxon>
        <taxon>Gunneridae</taxon>
        <taxon>Pentapetalae</taxon>
        <taxon>asterids</taxon>
        <taxon>lamiids</taxon>
        <taxon>Lamiales</taxon>
        <taxon>Lamiaceae</taxon>
        <taxon>Nepetoideae</taxon>
        <taxon>Mentheae</taxon>
        <taxon>Salviinae</taxon>
        <taxon>Salvia</taxon>
        <taxon>Salvia subgen. Calosphace</taxon>
        <taxon>core Calosphace</taxon>
    </lineage>
</organism>
<dbReference type="InterPro" id="IPR058584">
    <property type="entry name" value="IMB1_TNPO1-like_TPR"/>
</dbReference>
<evidence type="ECO:0000313" key="5">
    <source>
        <dbReference type="EMBL" id="KAG6426593.1"/>
    </source>
</evidence>
<dbReference type="Proteomes" id="UP000298416">
    <property type="component" value="Unassembled WGS sequence"/>
</dbReference>
<dbReference type="EMBL" id="PNBA02000004">
    <property type="protein sequence ID" value="KAG6426593.1"/>
    <property type="molecule type" value="Genomic_DNA"/>
</dbReference>
<gene>
    <name evidence="4" type="ORF">SASPL_110810</name>
    <name evidence="5" type="ORF">SASPL_110818</name>
</gene>
<accession>A0A8X8Y654</accession>
<dbReference type="AlphaFoldDB" id="A0A8X8Y654"/>
<comment type="caution">
    <text evidence="5">The sequence shown here is derived from an EMBL/GenBank/DDBJ whole genome shotgun (WGS) entry which is preliminary data.</text>
</comment>
<dbReference type="PANTHER" id="PTHR34467">
    <property type="entry name" value="TRANSMEMBRANE PROTEIN"/>
    <property type="match status" value="1"/>
</dbReference>
<dbReference type="EMBL" id="PNBA02000004">
    <property type="protein sequence ID" value="KAG6426585.1"/>
    <property type="molecule type" value="Genomic_DNA"/>
</dbReference>
<evidence type="ECO:0000313" key="6">
    <source>
        <dbReference type="Proteomes" id="UP000298416"/>
    </source>
</evidence>
<keyword evidence="6" id="KW-1185">Reference proteome</keyword>
<sequence length="151" mass="16512">MKQVQLFQVIMTGFNNTLEAQKLSSDAREKQNELHGLLLTIPVTVGVVGDICRALEDKTLPPFCDGHRIMTLLLKDLSRNQLNRVLQNCTIECSATAIGTTDTFLSPHNAGVHAHSRKLLEFDVVLDYDNAGPNPKHEPKGKKGGGGARNP</sequence>
<evidence type="ECO:0000313" key="4">
    <source>
        <dbReference type="EMBL" id="KAG6426585.1"/>
    </source>
</evidence>
<evidence type="ECO:0000256" key="1">
    <source>
        <dbReference type="ARBA" id="ARBA00022737"/>
    </source>
</evidence>
<evidence type="ECO:0000256" key="2">
    <source>
        <dbReference type="SAM" id="MobiDB-lite"/>
    </source>
</evidence>
<dbReference type="PANTHER" id="PTHR34467:SF1">
    <property type="entry name" value="OS05G0542300 PROTEIN"/>
    <property type="match status" value="1"/>
</dbReference>